<dbReference type="SFLD" id="SFLDS00003">
    <property type="entry name" value="Haloacid_Dehalogenase"/>
    <property type="match status" value="1"/>
</dbReference>
<evidence type="ECO:0000256" key="3">
    <source>
        <dbReference type="ARBA" id="ARBA00022723"/>
    </source>
</evidence>
<dbReference type="Pfam" id="PF13242">
    <property type="entry name" value="Hydrolase_like"/>
    <property type="match status" value="1"/>
</dbReference>
<proteinExistence type="inferred from homology"/>
<dbReference type="Pfam" id="PF13344">
    <property type="entry name" value="Hydrolase_6"/>
    <property type="match status" value="1"/>
</dbReference>
<sequence>MKQYKAYFIDLDGTMYRGNESIPGAAEFVERLRIQSVPFMFLTNNSSSRPEQVAKKLNNLGIAAQHGQVFTSSLATASYLTSLQEKAKVYVIGEEGLYTALEQEGHEITDQGADYVIIGIDRNISYEKLSLACLNVRNGAKLISTNKDAAIPTDRGMLPGNGALTSVVAVSTGVEPIFVGKPEAVAMELALSRIGLEKSEVLMVGDNYETDILAGINAGLETLMVETGVSSFKDIQNMVKQPTYKVKDLYDWLKQ</sequence>
<evidence type="ECO:0000313" key="7">
    <source>
        <dbReference type="Proteomes" id="UP000831880"/>
    </source>
</evidence>
<dbReference type="GO" id="GO:0016787">
    <property type="term" value="F:hydrolase activity"/>
    <property type="evidence" value="ECO:0007669"/>
    <property type="project" value="UniProtKB-KW"/>
</dbReference>
<dbReference type="InterPro" id="IPR006357">
    <property type="entry name" value="HAD-SF_hydro_IIA"/>
</dbReference>
<keyword evidence="4 6" id="KW-0378">Hydrolase</keyword>
<dbReference type="SUPFAM" id="SSF56784">
    <property type="entry name" value="HAD-like"/>
    <property type="match status" value="1"/>
</dbReference>
<dbReference type="SFLD" id="SFLDG01139">
    <property type="entry name" value="C2.A:_Pyridoxal_Phosphate_Phos"/>
    <property type="match status" value="1"/>
</dbReference>
<dbReference type="EMBL" id="CP095074">
    <property type="protein sequence ID" value="UOQ94240.1"/>
    <property type="molecule type" value="Genomic_DNA"/>
</dbReference>
<name>A0ABY4H1D6_9BACI</name>
<reference evidence="6 7" key="1">
    <citation type="submission" date="2022-04" db="EMBL/GenBank/DDBJ databases">
        <title>Halobacillus sp. isolated from saltern.</title>
        <authorList>
            <person name="Won M."/>
            <person name="Lee C.-M."/>
            <person name="Woen H.-Y."/>
            <person name="Kwon S.-W."/>
        </authorList>
    </citation>
    <scope>NUCLEOTIDE SEQUENCE [LARGE SCALE GENOMIC DNA]</scope>
    <source>
        <strain evidence="6 7">SSTM10-2</strain>
    </source>
</reference>
<dbReference type="PANTHER" id="PTHR19288:SF46">
    <property type="entry name" value="HALOACID DEHALOGENASE-LIKE HYDROLASE DOMAIN-CONTAINING PROTEIN 2"/>
    <property type="match status" value="1"/>
</dbReference>
<dbReference type="InterPro" id="IPR036412">
    <property type="entry name" value="HAD-like_sf"/>
</dbReference>
<dbReference type="Gene3D" id="3.40.50.1000">
    <property type="entry name" value="HAD superfamily/HAD-like"/>
    <property type="match status" value="2"/>
</dbReference>
<evidence type="ECO:0000256" key="5">
    <source>
        <dbReference type="ARBA" id="ARBA00022842"/>
    </source>
</evidence>
<dbReference type="InterPro" id="IPR023214">
    <property type="entry name" value="HAD_sf"/>
</dbReference>
<keyword evidence="5" id="KW-0460">Magnesium</keyword>
<keyword evidence="7" id="KW-1185">Reference proteome</keyword>
<dbReference type="PIRSF" id="PIRSF000915">
    <property type="entry name" value="PGP-type_phosphatase"/>
    <property type="match status" value="1"/>
</dbReference>
<gene>
    <name evidence="6" type="ORF">MUO14_04565</name>
</gene>
<evidence type="ECO:0000256" key="1">
    <source>
        <dbReference type="ARBA" id="ARBA00001946"/>
    </source>
</evidence>
<evidence type="ECO:0000313" key="6">
    <source>
        <dbReference type="EMBL" id="UOQ94240.1"/>
    </source>
</evidence>
<dbReference type="NCBIfam" id="TIGR01457">
    <property type="entry name" value="HAD-SF-IIA-hyp2"/>
    <property type="match status" value="1"/>
</dbReference>
<evidence type="ECO:0000256" key="2">
    <source>
        <dbReference type="ARBA" id="ARBA00006696"/>
    </source>
</evidence>
<dbReference type="NCBIfam" id="TIGR01460">
    <property type="entry name" value="HAD-SF-IIA"/>
    <property type="match status" value="1"/>
</dbReference>
<comment type="cofactor">
    <cofactor evidence="1">
        <name>Mg(2+)</name>
        <dbReference type="ChEBI" id="CHEBI:18420"/>
    </cofactor>
</comment>
<dbReference type="RefSeq" id="WP_244753888.1">
    <property type="nucleotide sequence ID" value="NZ_CP095074.1"/>
</dbReference>
<protein>
    <submittedName>
        <fullName evidence="6">TIGR01457 family HAD-type hydrolase</fullName>
    </submittedName>
</protein>
<evidence type="ECO:0000256" key="4">
    <source>
        <dbReference type="ARBA" id="ARBA00022801"/>
    </source>
</evidence>
<dbReference type="Proteomes" id="UP000831880">
    <property type="component" value="Chromosome"/>
</dbReference>
<comment type="similarity">
    <text evidence="2">Belongs to the HAD-like hydrolase superfamily. NagD family.</text>
</comment>
<dbReference type="CDD" id="cd07530">
    <property type="entry name" value="HAD_Pase_UmpH-like"/>
    <property type="match status" value="1"/>
</dbReference>
<accession>A0ABY4H1D6</accession>
<dbReference type="InterPro" id="IPR006354">
    <property type="entry name" value="HAD-SF_hydro_IIA_hyp1"/>
</dbReference>
<dbReference type="PANTHER" id="PTHR19288">
    <property type="entry name" value="4-NITROPHENYLPHOSPHATASE-RELATED"/>
    <property type="match status" value="1"/>
</dbReference>
<keyword evidence="3" id="KW-0479">Metal-binding</keyword>
<organism evidence="6 7">
    <name type="scientific">Halobacillus shinanisalinarum</name>
    <dbReference type="NCBI Taxonomy" id="2932258"/>
    <lineage>
        <taxon>Bacteria</taxon>
        <taxon>Bacillati</taxon>
        <taxon>Bacillota</taxon>
        <taxon>Bacilli</taxon>
        <taxon>Bacillales</taxon>
        <taxon>Bacillaceae</taxon>
        <taxon>Halobacillus</taxon>
    </lineage>
</organism>